<protein>
    <recommendedName>
        <fullName evidence="2">Cyclin N-terminal domain-containing protein</fullName>
    </recommendedName>
</protein>
<feature type="compositionally biased region" description="Polar residues" evidence="1">
    <location>
        <begin position="161"/>
        <end position="171"/>
    </location>
</feature>
<feature type="compositionally biased region" description="Basic and acidic residues" evidence="1">
    <location>
        <begin position="118"/>
        <end position="144"/>
    </location>
</feature>
<dbReference type="AlphaFoldDB" id="A0AAV5QR92"/>
<dbReference type="GO" id="GO:0006357">
    <property type="term" value="P:regulation of transcription by RNA polymerase II"/>
    <property type="evidence" value="ECO:0007669"/>
    <property type="project" value="InterPro"/>
</dbReference>
<dbReference type="SUPFAM" id="SSF47954">
    <property type="entry name" value="Cyclin-like"/>
    <property type="match status" value="1"/>
</dbReference>
<comment type="caution">
    <text evidence="3">The sequence shown here is derived from an EMBL/GenBank/DDBJ whole genome shotgun (WGS) entry which is preliminary data.</text>
</comment>
<feature type="domain" description="Cyclin N-terminal" evidence="2">
    <location>
        <begin position="214"/>
        <end position="334"/>
    </location>
</feature>
<evidence type="ECO:0000259" key="2">
    <source>
        <dbReference type="Pfam" id="PF00134"/>
    </source>
</evidence>
<name>A0AAV5QR92_9ASCO</name>
<dbReference type="GO" id="GO:0016538">
    <property type="term" value="F:cyclin-dependent protein serine/threonine kinase regulator activity"/>
    <property type="evidence" value="ECO:0007669"/>
    <property type="project" value="InterPro"/>
</dbReference>
<feature type="compositionally biased region" description="Polar residues" evidence="1">
    <location>
        <begin position="12"/>
        <end position="21"/>
    </location>
</feature>
<dbReference type="RefSeq" id="XP_064853796.1">
    <property type="nucleotide sequence ID" value="XM_064997724.1"/>
</dbReference>
<feature type="region of interest" description="Disordered" evidence="1">
    <location>
        <begin position="106"/>
        <end position="171"/>
    </location>
</feature>
<feature type="compositionally biased region" description="Basic and acidic residues" evidence="1">
    <location>
        <begin position="41"/>
        <end position="71"/>
    </location>
</feature>
<accession>A0AAV5QR92</accession>
<dbReference type="Pfam" id="PF00134">
    <property type="entry name" value="Cyclin_N"/>
    <property type="match status" value="1"/>
</dbReference>
<dbReference type="PANTHER" id="PTHR10026">
    <property type="entry name" value="CYCLIN"/>
    <property type="match status" value="1"/>
</dbReference>
<dbReference type="InterPro" id="IPR043198">
    <property type="entry name" value="Cyclin/Ssn8"/>
</dbReference>
<dbReference type="Gene3D" id="1.10.472.10">
    <property type="entry name" value="Cyclin-like"/>
    <property type="match status" value="1"/>
</dbReference>
<keyword evidence="4" id="KW-1185">Reference proteome</keyword>
<dbReference type="GeneID" id="90074775"/>
<evidence type="ECO:0000256" key="1">
    <source>
        <dbReference type="SAM" id="MobiDB-lite"/>
    </source>
</evidence>
<organism evidence="3 4">
    <name type="scientific">Saccharomycopsis crataegensis</name>
    <dbReference type="NCBI Taxonomy" id="43959"/>
    <lineage>
        <taxon>Eukaryota</taxon>
        <taxon>Fungi</taxon>
        <taxon>Dikarya</taxon>
        <taxon>Ascomycota</taxon>
        <taxon>Saccharomycotina</taxon>
        <taxon>Saccharomycetes</taxon>
        <taxon>Saccharomycopsidaceae</taxon>
        <taxon>Saccharomycopsis</taxon>
    </lineage>
</organism>
<dbReference type="Proteomes" id="UP001360560">
    <property type="component" value="Unassembled WGS sequence"/>
</dbReference>
<dbReference type="EMBL" id="BTFZ01000011">
    <property type="protein sequence ID" value="GMM36800.1"/>
    <property type="molecule type" value="Genomic_DNA"/>
</dbReference>
<gene>
    <name evidence="3" type="ORF">DASC09_041250</name>
</gene>
<sequence length="464" mass="53789">MVLKMVPEGADNSEQSESYNKSGHFRSYQNRDRHTHNNHTAKQDGYKNDRDTRYRKDYGQSYSDHEEKNNRDVNGFYKENNQDEANGHYEETNTNSVNSYYKETNRNHVNGYHQGGQHRNDYGKSTHTARNDRSGMDSNKDQKTHSPTAYKNHAGHDYNIRNCNNKSTTPKLSESAYEKTNADDEYHLPLDDIPSNDWIFNQEHIRDMTPSRISPNKYVDYEQEITVRTKCVQRIVEIALTLNLNKQAVIFGGTYIHRYFMFNHIQDYDYKLVAGAAICIAVKAAENLKKLETIVRLIARMINPEIEGNEESLREVRDSIILLENKLLIDLKFDTDMELPFTHFDQWELSELFGADYKRKLSWFPKITMYTPAVILYSSKEIAAASFFLTCLHEQKKFPGSLIEKFDVDMERIGHLATYVHQVFSVVISKSIIPPKTEISEGKSTPILSLVDQNFASIDSLIEF</sequence>
<proteinExistence type="predicted"/>
<dbReference type="InterPro" id="IPR006671">
    <property type="entry name" value="Cyclin_N"/>
</dbReference>
<dbReference type="InterPro" id="IPR036915">
    <property type="entry name" value="Cyclin-like_sf"/>
</dbReference>
<evidence type="ECO:0000313" key="4">
    <source>
        <dbReference type="Proteomes" id="UP001360560"/>
    </source>
</evidence>
<reference evidence="3 4" key="1">
    <citation type="journal article" date="2023" name="Elife">
        <title>Identification of key yeast species and microbe-microbe interactions impacting larval growth of Drosophila in the wild.</title>
        <authorList>
            <person name="Mure A."/>
            <person name="Sugiura Y."/>
            <person name="Maeda R."/>
            <person name="Honda K."/>
            <person name="Sakurai N."/>
            <person name="Takahashi Y."/>
            <person name="Watada M."/>
            <person name="Katoh T."/>
            <person name="Gotoh A."/>
            <person name="Gotoh Y."/>
            <person name="Taniguchi I."/>
            <person name="Nakamura K."/>
            <person name="Hayashi T."/>
            <person name="Katayama T."/>
            <person name="Uemura T."/>
            <person name="Hattori Y."/>
        </authorList>
    </citation>
    <scope>NUCLEOTIDE SEQUENCE [LARGE SCALE GENOMIC DNA]</scope>
    <source>
        <strain evidence="3 4">SC-9</strain>
    </source>
</reference>
<evidence type="ECO:0000313" key="3">
    <source>
        <dbReference type="EMBL" id="GMM36800.1"/>
    </source>
</evidence>
<feature type="region of interest" description="Disordered" evidence="1">
    <location>
        <begin position="1"/>
        <end position="93"/>
    </location>
</feature>